<dbReference type="EMBL" id="GBRH01279884">
    <property type="protein sequence ID" value="JAD18011.1"/>
    <property type="molecule type" value="Transcribed_RNA"/>
</dbReference>
<sequence length="108" mass="10837">MARGTGPDSPAPDRLSPTTRSPSASHATPGQEQNPAAPPTTPLLSLDQPASTPSGSSVNALFTSSSTSPSSATTAAAMQESRTSIITAGSNHAGTTNRRAITTLVARH</sequence>
<dbReference type="AlphaFoldDB" id="A0A0A9U362"/>
<feature type="region of interest" description="Disordered" evidence="1">
    <location>
        <begin position="1"/>
        <end position="98"/>
    </location>
</feature>
<reference evidence="2" key="2">
    <citation type="journal article" date="2015" name="Data Brief">
        <title>Shoot transcriptome of the giant reed, Arundo donax.</title>
        <authorList>
            <person name="Barrero R.A."/>
            <person name="Guerrero F.D."/>
            <person name="Moolhuijzen P."/>
            <person name="Goolsby J.A."/>
            <person name="Tidwell J."/>
            <person name="Bellgard S.E."/>
            <person name="Bellgard M.I."/>
        </authorList>
    </citation>
    <scope>NUCLEOTIDE SEQUENCE</scope>
    <source>
        <tissue evidence="2">Shoot tissue taken approximately 20 cm above the soil surface</tissue>
    </source>
</reference>
<protein>
    <submittedName>
        <fullName evidence="2">Uncharacterized protein</fullName>
    </submittedName>
</protein>
<feature type="compositionally biased region" description="Polar residues" evidence="1">
    <location>
        <begin position="16"/>
        <end position="34"/>
    </location>
</feature>
<evidence type="ECO:0000256" key="1">
    <source>
        <dbReference type="SAM" id="MobiDB-lite"/>
    </source>
</evidence>
<reference evidence="2" key="1">
    <citation type="submission" date="2014-09" db="EMBL/GenBank/DDBJ databases">
        <authorList>
            <person name="Magalhaes I.L.F."/>
            <person name="Oliveira U."/>
            <person name="Santos F.R."/>
            <person name="Vidigal T.H.D.A."/>
            <person name="Brescovit A.D."/>
            <person name="Santos A.J."/>
        </authorList>
    </citation>
    <scope>NUCLEOTIDE SEQUENCE</scope>
    <source>
        <tissue evidence="2">Shoot tissue taken approximately 20 cm above the soil surface</tissue>
    </source>
</reference>
<feature type="compositionally biased region" description="Polar residues" evidence="1">
    <location>
        <begin position="80"/>
        <end position="98"/>
    </location>
</feature>
<accession>A0A0A9U362</accession>
<feature type="compositionally biased region" description="Polar residues" evidence="1">
    <location>
        <begin position="48"/>
        <end position="62"/>
    </location>
</feature>
<name>A0A0A9U362_ARUDO</name>
<feature type="compositionally biased region" description="Low complexity" evidence="1">
    <location>
        <begin position="63"/>
        <end position="77"/>
    </location>
</feature>
<evidence type="ECO:0000313" key="2">
    <source>
        <dbReference type="EMBL" id="JAD18011.1"/>
    </source>
</evidence>
<proteinExistence type="predicted"/>
<organism evidence="2">
    <name type="scientific">Arundo donax</name>
    <name type="common">Giant reed</name>
    <name type="synonym">Donax arundinaceus</name>
    <dbReference type="NCBI Taxonomy" id="35708"/>
    <lineage>
        <taxon>Eukaryota</taxon>
        <taxon>Viridiplantae</taxon>
        <taxon>Streptophyta</taxon>
        <taxon>Embryophyta</taxon>
        <taxon>Tracheophyta</taxon>
        <taxon>Spermatophyta</taxon>
        <taxon>Magnoliopsida</taxon>
        <taxon>Liliopsida</taxon>
        <taxon>Poales</taxon>
        <taxon>Poaceae</taxon>
        <taxon>PACMAD clade</taxon>
        <taxon>Arundinoideae</taxon>
        <taxon>Arundineae</taxon>
        <taxon>Arundo</taxon>
    </lineage>
</organism>